<dbReference type="SUPFAM" id="SSF56935">
    <property type="entry name" value="Porins"/>
    <property type="match status" value="1"/>
</dbReference>
<evidence type="ECO:0000256" key="1">
    <source>
        <dbReference type="ARBA" id="ARBA00004571"/>
    </source>
</evidence>
<keyword evidence="5" id="KW-0732">Signal</keyword>
<protein>
    <submittedName>
        <fullName evidence="11">TonB-dependent receptor</fullName>
    </submittedName>
</protein>
<dbReference type="PANTHER" id="PTHR30069">
    <property type="entry name" value="TONB-DEPENDENT OUTER MEMBRANE RECEPTOR"/>
    <property type="match status" value="1"/>
</dbReference>
<accession>A0ABQ5MKV3</accession>
<feature type="region of interest" description="Disordered" evidence="8">
    <location>
        <begin position="829"/>
        <end position="848"/>
    </location>
</feature>
<dbReference type="PANTHER" id="PTHR30069:SF29">
    <property type="entry name" value="HEMOGLOBIN AND HEMOGLOBIN-HAPTOGLOBIN-BINDING PROTEIN 1-RELATED"/>
    <property type="match status" value="1"/>
</dbReference>
<evidence type="ECO:0000256" key="7">
    <source>
        <dbReference type="ARBA" id="ARBA00023237"/>
    </source>
</evidence>
<dbReference type="Pfam" id="PF07715">
    <property type="entry name" value="Plug"/>
    <property type="match status" value="1"/>
</dbReference>
<evidence type="ECO:0000256" key="3">
    <source>
        <dbReference type="ARBA" id="ARBA00022452"/>
    </source>
</evidence>
<dbReference type="InterPro" id="IPR036942">
    <property type="entry name" value="Beta-barrel_TonB_sf"/>
</dbReference>
<dbReference type="Gene3D" id="2.60.40.1120">
    <property type="entry name" value="Carboxypeptidase-like, regulatory domain"/>
    <property type="match status" value="1"/>
</dbReference>
<dbReference type="InterPro" id="IPR039426">
    <property type="entry name" value="TonB-dep_rcpt-like"/>
</dbReference>
<dbReference type="EMBL" id="BRVO01000002">
    <property type="protein sequence ID" value="GLB49685.1"/>
    <property type="molecule type" value="Genomic_DNA"/>
</dbReference>
<dbReference type="Proteomes" id="UP001143543">
    <property type="component" value="Unassembled WGS sequence"/>
</dbReference>
<dbReference type="RefSeq" id="WP_281765311.1">
    <property type="nucleotide sequence ID" value="NZ_BRVO01000002.1"/>
</dbReference>
<comment type="subcellular location">
    <subcellularLocation>
        <location evidence="1">Cell outer membrane</location>
        <topology evidence="1">Multi-pass membrane protein</topology>
    </subcellularLocation>
</comment>
<evidence type="ECO:0000256" key="8">
    <source>
        <dbReference type="SAM" id="MobiDB-lite"/>
    </source>
</evidence>
<evidence type="ECO:0000256" key="2">
    <source>
        <dbReference type="ARBA" id="ARBA00022448"/>
    </source>
</evidence>
<dbReference type="InterPro" id="IPR008969">
    <property type="entry name" value="CarboxyPept-like_regulatory"/>
</dbReference>
<dbReference type="InterPro" id="IPR012910">
    <property type="entry name" value="Plug_dom"/>
</dbReference>
<keyword evidence="6" id="KW-0472">Membrane</keyword>
<dbReference type="Pfam" id="PF14905">
    <property type="entry name" value="OMP_b-brl_3"/>
    <property type="match status" value="1"/>
</dbReference>
<evidence type="ECO:0000256" key="4">
    <source>
        <dbReference type="ARBA" id="ARBA00022692"/>
    </source>
</evidence>
<keyword evidence="2" id="KW-0813">Transport</keyword>
<keyword evidence="12" id="KW-1185">Reference proteome</keyword>
<reference evidence="11" key="1">
    <citation type="submission" date="2022-07" db="EMBL/GenBank/DDBJ databases">
        <title>Taxonomy of Novel Oxalotrophic and Methylotrophic Bacteria.</title>
        <authorList>
            <person name="Sahin N."/>
            <person name="Tani A."/>
        </authorList>
    </citation>
    <scope>NUCLEOTIDE SEQUENCE</scope>
    <source>
        <strain evidence="11">Y10</strain>
    </source>
</reference>
<dbReference type="SUPFAM" id="SSF49464">
    <property type="entry name" value="Carboxypeptidase regulatory domain-like"/>
    <property type="match status" value="1"/>
</dbReference>
<evidence type="ECO:0000313" key="12">
    <source>
        <dbReference type="Proteomes" id="UP001143543"/>
    </source>
</evidence>
<gene>
    <name evidence="11" type="ORF">Y10_20530</name>
</gene>
<comment type="caution">
    <text evidence="11">The sequence shown here is derived from an EMBL/GenBank/DDBJ whole genome shotgun (WGS) entry which is preliminary data.</text>
</comment>
<dbReference type="InterPro" id="IPR041700">
    <property type="entry name" value="OMP_b-brl_3"/>
</dbReference>
<keyword evidence="11" id="KW-0675">Receptor</keyword>
<name>A0ABQ5MKV3_9FLAO</name>
<keyword evidence="3" id="KW-1134">Transmembrane beta strand</keyword>
<feature type="domain" description="Outer membrane protein beta-barrel" evidence="10">
    <location>
        <begin position="367"/>
        <end position="819"/>
    </location>
</feature>
<evidence type="ECO:0000256" key="5">
    <source>
        <dbReference type="ARBA" id="ARBA00022729"/>
    </source>
</evidence>
<evidence type="ECO:0000259" key="10">
    <source>
        <dbReference type="Pfam" id="PF14905"/>
    </source>
</evidence>
<sequence length="848" mass="95917">MLSLFSSFAQEGKTIKVTGTVIDRDTNEPLEYATLVLQNTATQQVTGGVTDMNGKFNVETTPGTYNIRVEFISYSTYQLNNQTLTADKDMGVVKLGLDVAQLDAVEVSAEKTTVELRLDKKVYNVGSDMTVKGGSITDVLDNVPSVTVDVEGGISLRGNENVRILINGKPSALSGLDNNALQQIPSDAIEKVEVITNPSSRYDAQGTAGIINIVLKKGKALGVNGSVNAFAGNPDNFGGSLNLNLRSQKFNIFTNTSYRYRNAPGNALYEQENLDPDNGTTTGFQDEYRNYDRMGNNFSTNVGVEFYIDSTSSITNSVVYRTQDGTDETNIDLFNYNPNRTLLTRRNRFTKQEDNEEAFQYALNYEKRFKKDGHKLTVDYQFSRNDELEDSYINERVIGSDTIIAPERTFQDNNNNSHLVQADYILPLGENGNSQLEAGYRGNFNDYETVFRYGQLLDDGSYNENFANYTNTLFNYSEKINAAYIQYGTKLGKWNVLGGLRMEDTNISIEPGQDYDATTKKYTNWFPSVFLGYEFSEKTQLTVSYSRRLRRPWSRFLNPYPNYSSNTNLFQGNPDIDPTFTNAYDLGFIQRWDKFTLSTSAYYNRSTGTFQFVTLDTDDVVEIDNPEYDENDPVNDPTSPNYDPTAPAAQETIEVPVQVRTPLNVGVEERYGLEFTSTYNPIKKWRLSGNVNLFQQNVMGSYSYTNYNTGLQEEKDFSSNNFSWFARLTSKVTLPAAVEFQANMMYRGPSKNAQSENEGMFSTNLAFSKEVFNENATVSLNVSDLFNSRKRRSTTFTDSAITYSEFQWRERQITVNFMYRFNMKKNDFKRNRGNEQMPGGGDDMEFGG</sequence>
<dbReference type="Pfam" id="PF13620">
    <property type="entry name" value="CarboxypepD_reg"/>
    <property type="match status" value="1"/>
</dbReference>
<evidence type="ECO:0000313" key="11">
    <source>
        <dbReference type="EMBL" id="GLB49685.1"/>
    </source>
</evidence>
<evidence type="ECO:0000259" key="9">
    <source>
        <dbReference type="Pfam" id="PF07715"/>
    </source>
</evidence>
<proteinExistence type="predicted"/>
<feature type="domain" description="TonB-dependent receptor plug" evidence="9">
    <location>
        <begin position="133"/>
        <end position="210"/>
    </location>
</feature>
<keyword evidence="7" id="KW-0998">Cell outer membrane</keyword>
<evidence type="ECO:0000256" key="6">
    <source>
        <dbReference type="ARBA" id="ARBA00023136"/>
    </source>
</evidence>
<dbReference type="InterPro" id="IPR037066">
    <property type="entry name" value="Plug_dom_sf"/>
</dbReference>
<dbReference type="Gene3D" id="2.40.170.20">
    <property type="entry name" value="TonB-dependent receptor, beta-barrel domain"/>
    <property type="match status" value="1"/>
</dbReference>
<dbReference type="Gene3D" id="2.170.130.10">
    <property type="entry name" value="TonB-dependent receptor, plug domain"/>
    <property type="match status" value="1"/>
</dbReference>
<keyword evidence="4" id="KW-0812">Transmembrane</keyword>
<organism evidence="11 12">
    <name type="scientific">Neptunitalea lumnitzerae</name>
    <dbReference type="NCBI Taxonomy" id="2965509"/>
    <lineage>
        <taxon>Bacteria</taxon>
        <taxon>Pseudomonadati</taxon>
        <taxon>Bacteroidota</taxon>
        <taxon>Flavobacteriia</taxon>
        <taxon>Flavobacteriales</taxon>
        <taxon>Flavobacteriaceae</taxon>
        <taxon>Neptunitalea</taxon>
    </lineage>
</organism>